<keyword evidence="1" id="KW-0238">DNA-binding</keyword>
<dbReference type="Proteomes" id="UP000286260">
    <property type="component" value="Unassembled WGS sequence"/>
</dbReference>
<evidence type="ECO:0000313" key="5">
    <source>
        <dbReference type="Proteomes" id="UP000286260"/>
    </source>
</evidence>
<evidence type="ECO:0000259" key="3">
    <source>
        <dbReference type="Pfam" id="PF14848"/>
    </source>
</evidence>
<evidence type="ECO:0000259" key="2">
    <source>
        <dbReference type="Pfam" id="PF14734"/>
    </source>
</evidence>
<dbReference type="GO" id="GO:0003677">
    <property type="term" value="F:DNA binding"/>
    <property type="evidence" value="ECO:0007669"/>
    <property type="project" value="UniProtKB-KW"/>
</dbReference>
<dbReference type="InterPro" id="IPR027824">
    <property type="entry name" value="DUF4469"/>
</dbReference>
<dbReference type="Gene3D" id="2.70.50.70">
    <property type="match status" value="1"/>
</dbReference>
<feature type="domain" description="Bvu-2165-like IHF-HU-like DNA-binding" evidence="3">
    <location>
        <begin position="10"/>
        <end position="121"/>
    </location>
</feature>
<proteinExistence type="predicted"/>
<dbReference type="AlphaFoldDB" id="A0A3R6BNN8"/>
<reference evidence="4 5" key="1">
    <citation type="submission" date="2018-08" db="EMBL/GenBank/DDBJ databases">
        <title>A genome reference for cultivated species of the human gut microbiota.</title>
        <authorList>
            <person name="Zou Y."/>
            <person name="Xue W."/>
            <person name="Luo G."/>
        </authorList>
    </citation>
    <scope>NUCLEOTIDE SEQUENCE [LARGE SCALE GENOMIC DNA]</scope>
    <source>
        <strain evidence="4 5">AM34-17</strain>
    </source>
</reference>
<dbReference type="CDD" id="cd12843">
    <property type="entry name" value="Bvu_2165_C_like"/>
    <property type="match status" value="1"/>
</dbReference>
<dbReference type="Gene3D" id="4.10.520.10">
    <property type="entry name" value="IHF-like DNA-binding proteins"/>
    <property type="match status" value="1"/>
</dbReference>
<name>A0A3R6BNN8_9BACT</name>
<gene>
    <name evidence="4" type="ORF">DW828_01620</name>
</gene>
<organism evidence="4 5">
    <name type="scientific">Parabacteroides merdae</name>
    <dbReference type="NCBI Taxonomy" id="46503"/>
    <lineage>
        <taxon>Bacteria</taxon>
        <taxon>Pseudomonadati</taxon>
        <taxon>Bacteroidota</taxon>
        <taxon>Bacteroidia</taxon>
        <taxon>Bacteroidales</taxon>
        <taxon>Tannerellaceae</taxon>
        <taxon>Parabacteroides</taxon>
    </lineage>
</organism>
<dbReference type="Pfam" id="PF14848">
    <property type="entry name" value="HU-DNA_bdg"/>
    <property type="match status" value="1"/>
</dbReference>
<dbReference type="Pfam" id="PF14734">
    <property type="entry name" value="DUF4469"/>
    <property type="match status" value="1"/>
</dbReference>
<dbReference type="RefSeq" id="WP_022322646.1">
    <property type="nucleotide sequence ID" value="NZ_BAABZJ010000001.1"/>
</dbReference>
<protein>
    <submittedName>
        <fullName evidence="4">DUF4469 domain-containing protein</fullName>
    </submittedName>
</protein>
<accession>A0A3R6BNN8</accession>
<dbReference type="InterPro" id="IPR049893">
    <property type="entry name" value="Bvu_2165-like_IHF-HU-DNA_bdg"/>
</dbReference>
<sequence length="263" mass="28268">MATKSYKWFFDLTENLLTKDVTNDYIATVKTLLPKTVDNLADDIVKETAYNRETVIGVITLYDKKIIESVCQGNTVNTGSTLYAPALPGSFIGTDGVVDRTKHKPYVNINPSTGFRKELETVLPVFSGNVLDSGGAHIGLVTDSATGRTDGFMTPGNTIDITGKKIRSLNADGSGIGSIKFVNVETDAVAATIASLTINDPGRVILVVPASLTDGTYRLEIETYYSNNNTFLKSPRTLIYTPLYIGKVPSSGGSGEDERPGEL</sequence>
<comment type="caution">
    <text evidence="4">The sequence shown here is derived from an EMBL/GenBank/DDBJ whole genome shotgun (WGS) entry which is preliminary data.</text>
</comment>
<dbReference type="EMBL" id="QSII01000001">
    <property type="protein sequence ID" value="RHC90257.1"/>
    <property type="molecule type" value="Genomic_DNA"/>
</dbReference>
<evidence type="ECO:0000313" key="4">
    <source>
        <dbReference type="EMBL" id="RHC90257.1"/>
    </source>
</evidence>
<evidence type="ECO:0000256" key="1">
    <source>
        <dbReference type="ARBA" id="ARBA00023125"/>
    </source>
</evidence>
<dbReference type="InterPro" id="IPR010992">
    <property type="entry name" value="IHF-like_DNA-bd_dom_sf"/>
</dbReference>
<feature type="domain" description="DUF4469" evidence="2">
    <location>
        <begin position="138"/>
        <end position="237"/>
    </location>
</feature>